<gene>
    <name evidence="2" type="ORF">ONE63_005164</name>
</gene>
<dbReference type="EMBL" id="JAPTSV010000002">
    <property type="protein sequence ID" value="KAJ1530241.1"/>
    <property type="molecule type" value="Genomic_DNA"/>
</dbReference>
<sequence length="146" mass="15809">MTHDAAQRAAGDDRSPCQEDGLWERRAGDVGRGLAKHAVKEHAGRRGGPLAWRALRVRLNLVLDMARDATAAHGVHMVLNALRLWMGVLLPLSEALILVTERRGGPLTALLMTEALSSWALLWLVLAAHHWPADAVSTGVPLTPNV</sequence>
<name>A0AAV7XZH3_9NEOP</name>
<comment type="caution">
    <text evidence="2">The sequence shown here is derived from an EMBL/GenBank/DDBJ whole genome shotgun (WGS) entry which is preliminary data.</text>
</comment>
<organism evidence="2 3">
    <name type="scientific">Megalurothrips usitatus</name>
    <name type="common">bean blossom thrips</name>
    <dbReference type="NCBI Taxonomy" id="439358"/>
    <lineage>
        <taxon>Eukaryota</taxon>
        <taxon>Metazoa</taxon>
        <taxon>Ecdysozoa</taxon>
        <taxon>Arthropoda</taxon>
        <taxon>Hexapoda</taxon>
        <taxon>Insecta</taxon>
        <taxon>Pterygota</taxon>
        <taxon>Neoptera</taxon>
        <taxon>Paraneoptera</taxon>
        <taxon>Thysanoptera</taxon>
        <taxon>Terebrantia</taxon>
        <taxon>Thripoidea</taxon>
        <taxon>Thripidae</taxon>
        <taxon>Megalurothrips</taxon>
    </lineage>
</organism>
<evidence type="ECO:0000256" key="1">
    <source>
        <dbReference type="SAM" id="MobiDB-lite"/>
    </source>
</evidence>
<dbReference type="AlphaFoldDB" id="A0AAV7XZH3"/>
<keyword evidence="3" id="KW-1185">Reference proteome</keyword>
<dbReference type="Proteomes" id="UP001075354">
    <property type="component" value="Chromosome 2"/>
</dbReference>
<evidence type="ECO:0000313" key="2">
    <source>
        <dbReference type="EMBL" id="KAJ1530241.1"/>
    </source>
</evidence>
<evidence type="ECO:0000313" key="3">
    <source>
        <dbReference type="Proteomes" id="UP001075354"/>
    </source>
</evidence>
<accession>A0AAV7XZH3</accession>
<feature type="region of interest" description="Disordered" evidence="1">
    <location>
        <begin position="1"/>
        <end position="22"/>
    </location>
</feature>
<protein>
    <submittedName>
        <fullName evidence="2">Uncharacterized protein</fullName>
    </submittedName>
</protein>
<proteinExistence type="predicted"/>
<reference evidence="2" key="1">
    <citation type="submission" date="2022-12" db="EMBL/GenBank/DDBJ databases">
        <title>Chromosome-level genome assembly of the bean flower thrips Megalurothrips usitatus.</title>
        <authorList>
            <person name="Ma L."/>
            <person name="Liu Q."/>
            <person name="Li H."/>
            <person name="Cai W."/>
        </authorList>
    </citation>
    <scope>NUCLEOTIDE SEQUENCE</scope>
    <source>
        <strain evidence="2">Cailab_2022a</strain>
    </source>
</reference>